<gene>
    <name evidence="3" type="ORF">B1756_12400</name>
</gene>
<evidence type="ECO:0000256" key="1">
    <source>
        <dbReference type="SAM" id="MobiDB-lite"/>
    </source>
</evidence>
<evidence type="ECO:0000313" key="3">
    <source>
        <dbReference type="EMBL" id="ARS90449.1"/>
    </source>
</evidence>
<dbReference type="Proteomes" id="UP000250088">
    <property type="component" value="Chromosome"/>
</dbReference>
<dbReference type="EMBL" id="CP019893">
    <property type="protein sequence ID" value="ARS90449.1"/>
    <property type="molecule type" value="Genomic_DNA"/>
</dbReference>
<protein>
    <submittedName>
        <fullName evidence="3">Uncharacterized protein</fullName>
    </submittedName>
</protein>
<feature type="transmembrane region" description="Helical" evidence="2">
    <location>
        <begin position="15"/>
        <end position="33"/>
    </location>
</feature>
<keyword evidence="4" id="KW-1185">Reference proteome</keyword>
<feature type="transmembrane region" description="Helical" evidence="2">
    <location>
        <begin position="45"/>
        <end position="64"/>
    </location>
</feature>
<dbReference type="GeneID" id="32894891"/>
<dbReference type="KEGG" id="naj:B1756_12400"/>
<proteinExistence type="predicted"/>
<sequence length="106" mass="11429">MVLESVSAVALESPIASLLAVVGTPLLLGWTYWDAGRVEVPRRWLWVVAVPGAYVLGLGLYLFATVPTTGVIMTANTGLVLYGFERELSSGEEEEPAEPGTLPRRK</sequence>
<keyword evidence="2" id="KW-0472">Membrane</keyword>
<evidence type="ECO:0000256" key="2">
    <source>
        <dbReference type="SAM" id="Phobius"/>
    </source>
</evidence>
<dbReference type="RefSeq" id="WP_086888823.1">
    <property type="nucleotide sequence ID" value="NZ_CP019893.1"/>
</dbReference>
<dbReference type="OrthoDB" id="166447at2157"/>
<keyword evidence="2" id="KW-0812">Transmembrane</keyword>
<evidence type="ECO:0000313" key="4">
    <source>
        <dbReference type="Proteomes" id="UP000250088"/>
    </source>
</evidence>
<organism evidence="3 4">
    <name type="scientific">Natrarchaeobaculum aegyptiacum</name>
    <dbReference type="NCBI Taxonomy" id="745377"/>
    <lineage>
        <taxon>Archaea</taxon>
        <taxon>Methanobacteriati</taxon>
        <taxon>Methanobacteriota</taxon>
        <taxon>Stenosarchaea group</taxon>
        <taxon>Halobacteria</taxon>
        <taxon>Halobacteriales</taxon>
        <taxon>Natrialbaceae</taxon>
        <taxon>Natrarchaeobaculum</taxon>
    </lineage>
</organism>
<keyword evidence="2" id="KW-1133">Transmembrane helix</keyword>
<feature type="region of interest" description="Disordered" evidence="1">
    <location>
        <begin position="87"/>
        <end position="106"/>
    </location>
</feature>
<reference evidence="4" key="1">
    <citation type="submission" date="2017-02" db="EMBL/GenBank/DDBJ databases">
        <title>Natronthermophilus aegyptiacus gen. nov.,sp. nov., an aerobic, extremely halophilic alkalithermophilic archaeon isolated from the athalassohaline Wadi An Natrun, Egypt.</title>
        <authorList>
            <person name="Zhao B."/>
        </authorList>
    </citation>
    <scope>NUCLEOTIDE SEQUENCE [LARGE SCALE GENOMIC DNA]</scope>
    <source>
        <strain evidence="4">JW/NM-HA 15</strain>
    </source>
</reference>
<accession>A0A2Z2HTD0</accession>
<name>A0A2Z2HTD0_9EURY</name>
<dbReference type="AlphaFoldDB" id="A0A2Z2HTD0"/>